<sequence>MARIIVESDRLRSAAERIRQFAAETKDLPHQLDGSAERATKANSGLMCAGAAQELAEDFRRDMEQLSEHLDDTQEVIDDAALHWGYADQDAANDFWPMQLALRTFKVPTIDFGPPVTK</sequence>
<evidence type="ECO:0000313" key="2">
    <source>
        <dbReference type="EMBL" id="THV41432.1"/>
    </source>
</evidence>
<evidence type="ECO:0000256" key="1">
    <source>
        <dbReference type="SAM" id="Coils"/>
    </source>
</evidence>
<reference evidence="2 3" key="2">
    <citation type="submission" date="2019-05" db="EMBL/GenBank/DDBJ databases">
        <title>Glycomyces buryatensis sp. nov.</title>
        <authorList>
            <person name="Nikitina E."/>
        </authorList>
    </citation>
    <scope>NUCLEOTIDE SEQUENCE [LARGE SCALE GENOMIC DNA]</scope>
    <source>
        <strain evidence="2 3">18</strain>
    </source>
</reference>
<accession>A0A4S8QEB3</accession>
<dbReference type="Proteomes" id="UP000308760">
    <property type="component" value="Unassembled WGS sequence"/>
</dbReference>
<feature type="coiled-coil region" evidence="1">
    <location>
        <begin position="49"/>
        <end position="76"/>
    </location>
</feature>
<dbReference type="Gene3D" id="1.10.287.1060">
    <property type="entry name" value="ESAT-6-like"/>
    <property type="match status" value="1"/>
</dbReference>
<gene>
    <name evidence="2" type="ORF">FAB82_11580</name>
</gene>
<dbReference type="RefSeq" id="WP_136534702.1">
    <property type="nucleotide sequence ID" value="NZ_STGY01000044.1"/>
</dbReference>
<organism evidence="2 3">
    <name type="scientific">Glycomyces buryatensis</name>
    <dbReference type="NCBI Taxonomy" id="2570927"/>
    <lineage>
        <taxon>Bacteria</taxon>
        <taxon>Bacillati</taxon>
        <taxon>Actinomycetota</taxon>
        <taxon>Actinomycetes</taxon>
        <taxon>Glycomycetales</taxon>
        <taxon>Glycomycetaceae</taxon>
        <taxon>Glycomyces</taxon>
    </lineage>
</organism>
<comment type="caution">
    <text evidence="2">The sequence shown here is derived from an EMBL/GenBank/DDBJ whole genome shotgun (WGS) entry which is preliminary data.</text>
</comment>
<keyword evidence="3" id="KW-1185">Reference proteome</keyword>
<evidence type="ECO:0000313" key="3">
    <source>
        <dbReference type="Proteomes" id="UP000308760"/>
    </source>
</evidence>
<dbReference type="SUPFAM" id="SSF140453">
    <property type="entry name" value="EsxAB dimer-like"/>
    <property type="match status" value="1"/>
</dbReference>
<protein>
    <recommendedName>
        <fullName evidence="4">WXG100 family type VII secretion target</fullName>
    </recommendedName>
</protein>
<reference evidence="3" key="1">
    <citation type="submission" date="2019-04" db="EMBL/GenBank/DDBJ databases">
        <title>Nocardioides xinjiangensis sp. nov.</title>
        <authorList>
            <person name="Liu S."/>
        </authorList>
    </citation>
    <scope>NUCLEOTIDE SEQUENCE [LARGE SCALE GENOMIC DNA]</scope>
    <source>
        <strain evidence="3">18</strain>
    </source>
</reference>
<name>A0A4S8QEB3_9ACTN</name>
<dbReference type="AlphaFoldDB" id="A0A4S8QEB3"/>
<proteinExistence type="predicted"/>
<dbReference type="EMBL" id="STGY01000044">
    <property type="protein sequence ID" value="THV41432.1"/>
    <property type="molecule type" value="Genomic_DNA"/>
</dbReference>
<evidence type="ECO:0008006" key="4">
    <source>
        <dbReference type="Google" id="ProtNLM"/>
    </source>
</evidence>
<dbReference type="InterPro" id="IPR036689">
    <property type="entry name" value="ESAT-6-like_sf"/>
</dbReference>
<keyword evidence="1" id="KW-0175">Coiled coil</keyword>